<proteinExistence type="predicted"/>
<protein>
    <submittedName>
        <fullName evidence="1">Uncharacterized protein</fullName>
    </submittedName>
</protein>
<reference evidence="2" key="1">
    <citation type="submission" date="2018-06" db="EMBL/GenBank/DDBJ databases">
        <title>Description of a new Polynucleobacter species.</title>
        <authorList>
            <person name="Hahn M.W."/>
        </authorList>
    </citation>
    <scope>NUCLEOTIDE SEQUENCE [LARGE SCALE GENOMIC DNA]</scope>
    <source>
        <strain evidence="2">MG-25-Pas1-D2</strain>
    </source>
</reference>
<dbReference type="EMBL" id="CP030085">
    <property type="protein sequence ID" value="AWW50571.1"/>
    <property type="molecule type" value="Genomic_DNA"/>
</dbReference>
<dbReference type="Proteomes" id="UP000248592">
    <property type="component" value="Chromosome"/>
</dbReference>
<evidence type="ECO:0000313" key="1">
    <source>
        <dbReference type="EMBL" id="AWW50571.1"/>
    </source>
</evidence>
<gene>
    <name evidence="1" type="ORF">Pas1_09365</name>
</gene>
<dbReference type="RefSeq" id="WP_112295104.1">
    <property type="nucleotide sequence ID" value="NZ_CBCSBS010000002.1"/>
</dbReference>
<evidence type="ECO:0000313" key="2">
    <source>
        <dbReference type="Proteomes" id="UP000248592"/>
    </source>
</evidence>
<dbReference type="AlphaFoldDB" id="A0A2Z4JUZ4"/>
<name>A0A2Z4JUZ4_9BURK</name>
<sequence>MLFSAIILSIVLPIQVSTTSPSFKPFIVKATIDAAVLAGLPSSKAAKKYAFQSQIPDFLMAEAYLSSEPVSWRRLYFRKIFS</sequence>
<organism evidence="1 2">
    <name type="scientific">Polynucleobacter paneuropaeus</name>
    <dbReference type="NCBI Taxonomy" id="2527775"/>
    <lineage>
        <taxon>Bacteria</taxon>
        <taxon>Pseudomonadati</taxon>
        <taxon>Pseudomonadota</taxon>
        <taxon>Betaproteobacteria</taxon>
        <taxon>Burkholderiales</taxon>
        <taxon>Burkholderiaceae</taxon>
        <taxon>Polynucleobacter</taxon>
    </lineage>
</organism>
<accession>A0A2Z4JUZ4</accession>